<accession>A0AAV3FPB4</accession>
<reference evidence="1 2" key="1">
    <citation type="journal article" date="2012" name="PLoS ONE">
        <title>Gene Repertoire Evolution of Streptococcus pyogenes Inferred from Phylogenomic Analysis with Streptococcus canis and Streptococcus dysgalactiae.</title>
        <authorList>
            <person name="Lefebure T."/>
            <person name="Richards V.P."/>
            <person name="Lang P."/>
            <person name="Pavinski-Bitar P."/>
            <person name="Stanhope M.J."/>
        </authorList>
    </citation>
    <scope>NUCLEOTIDE SEQUENCE [LARGE SCALE GENOMIC DNA]</scope>
    <source>
        <strain evidence="1 2">FSL Z3-227</strain>
    </source>
</reference>
<dbReference type="AlphaFoldDB" id="A0AAV3FPB4"/>
<dbReference type="Proteomes" id="UP000004423">
    <property type="component" value="Unassembled WGS sequence"/>
</dbReference>
<dbReference type="EMBL" id="AIDX01000001">
    <property type="protein sequence ID" value="EIQ80808.1"/>
    <property type="molecule type" value="Genomic_DNA"/>
</dbReference>
<proteinExistence type="predicted"/>
<comment type="caution">
    <text evidence="1">The sequence shown here is derived from an EMBL/GenBank/DDBJ whole genome shotgun (WGS) entry which is preliminary data.</text>
</comment>
<evidence type="ECO:0000313" key="1">
    <source>
        <dbReference type="EMBL" id="EIQ80808.1"/>
    </source>
</evidence>
<protein>
    <submittedName>
        <fullName evidence="1">Uncharacterized protein</fullName>
    </submittedName>
</protein>
<sequence length="33" mass="3764">MALDVDYEAYLSGLEQSKETKLLSEELLNGYQI</sequence>
<evidence type="ECO:0000313" key="2">
    <source>
        <dbReference type="Proteomes" id="UP000004423"/>
    </source>
</evidence>
<organism evidence="1 2">
    <name type="scientific">Streptococcus canis FSL Z3-227</name>
    <dbReference type="NCBI Taxonomy" id="482234"/>
    <lineage>
        <taxon>Bacteria</taxon>
        <taxon>Bacillati</taxon>
        <taxon>Bacillota</taxon>
        <taxon>Bacilli</taxon>
        <taxon>Lactobacillales</taxon>
        <taxon>Streptococcaceae</taxon>
        <taxon>Streptococcus</taxon>
    </lineage>
</organism>
<name>A0AAV3FPB4_STRCB</name>
<gene>
    <name evidence="1" type="ORF">SCAZ3_00170</name>
</gene>